<sequence length="139" mass="15772">MSNQNDYVPVQLIIKIGNRLLAVDGLGHQVYSARYLEKNHLSSRAQHHFRHHESVSVMQLYAAIRILLLNTSSVWERILQMCCILDILEQCFCDCYSGVTLHPFEGGMEKIVREKMLSVAGYDFGAVISDVGEWKMQGG</sequence>
<dbReference type="EMBL" id="QSFW01000024">
    <property type="protein sequence ID" value="RHA84545.1"/>
    <property type="molecule type" value="Genomic_DNA"/>
</dbReference>
<evidence type="ECO:0000313" key="2">
    <source>
        <dbReference type="Proteomes" id="UP000284990"/>
    </source>
</evidence>
<accession>A0AA92WHQ4</accession>
<protein>
    <submittedName>
        <fullName evidence="1">Uncharacterized protein</fullName>
    </submittedName>
</protein>
<dbReference type="Proteomes" id="UP000284990">
    <property type="component" value="Unassembled WGS sequence"/>
</dbReference>
<organism evidence="1 2">
    <name type="scientific">Segatella copri</name>
    <dbReference type="NCBI Taxonomy" id="165179"/>
    <lineage>
        <taxon>Bacteria</taxon>
        <taxon>Pseudomonadati</taxon>
        <taxon>Bacteroidota</taxon>
        <taxon>Bacteroidia</taxon>
        <taxon>Bacteroidales</taxon>
        <taxon>Prevotellaceae</taxon>
        <taxon>Segatella</taxon>
    </lineage>
</organism>
<comment type="caution">
    <text evidence="1">The sequence shown here is derived from an EMBL/GenBank/DDBJ whole genome shotgun (WGS) entry which is preliminary data.</text>
</comment>
<evidence type="ECO:0000313" key="1">
    <source>
        <dbReference type="EMBL" id="RHA84545.1"/>
    </source>
</evidence>
<gene>
    <name evidence="1" type="ORF">DW916_11100</name>
</gene>
<reference evidence="1 2" key="1">
    <citation type="submission" date="2018-08" db="EMBL/GenBank/DDBJ databases">
        <title>A genome reference for cultivated species of the human gut microbiota.</title>
        <authorList>
            <person name="Zou Y."/>
            <person name="Xue W."/>
            <person name="Luo G."/>
        </authorList>
    </citation>
    <scope>NUCLEOTIDE SEQUENCE [LARGE SCALE GENOMIC DNA]</scope>
    <source>
        <strain evidence="1 2">AM42-23AC</strain>
    </source>
</reference>
<proteinExistence type="predicted"/>
<dbReference type="RefSeq" id="WP_118191109.1">
    <property type="nucleotide sequence ID" value="NZ_QSFW01000024.1"/>
</dbReference>
<dbReference type="AlphaFoldDB" id="A0AA92WHQ4"/>
<name>A0AA92WHQ4_9BACT</name>